<dbReference type="HOGENOM" id="CLU_2783005_0_0_1"/>
<reference evidence="1 2" key="1">
    <citation type="submission" date="2014-06" db="EMBL/GenBank/DDBJ databases">
        <title>Evolutionary Origins and Diversification of the Mycorrhizal Mutualists.</title>
        <authorList>
            <consortium name="DOE Joint Genome Institute"/>
            <consortium name="Mycorrhizal Genomics Consortium"/>
            <person name="Kohler A."/>
            <person name="Kuo A."/>
            <person name="Nagy L.G."/>
            <person name="Floudas D."/>
            <person name="Copeland A."/>
            <person name="Barry K.W."/>
            <person name="Cichocki N."/>
            <person name="Veneault-Fourrey C."/>
            <person name="LaButti K."/>
            <person name="Lindquist E.A."/>
            <person name="Lipzen A."/>
            <person name="Lundell T."/>
            <person name="Morin E."/>
            <person name="Murat C."/>
            <person name="Riley R."/>
            <person name="Ohm R."/>
            <person name="Sun H."/>
            <person name="Tunlid A."/>
            <person name="Henrissat B."/>
            <person name="Grigoriev I.V."/>
            <person name="Hibbett D.S."/>
            <person name="Martin F."/>
        </authorList>
    </citation>
    <scope>NUCLEOTIDE SEQUENCE [LARGE SCALE GENOMIC DNA]</scope>
    <source>
        <strain evidence="1 2">SS14</strain>
    </source>
</reference>
<proteinExistence type="predicted"/>
<dbReference type="Gene3D" id="1.10.238.10">
    <property type="entry name" value="EF-hand"/>
    <property type="match status" value="1"/>
</dbReference>
<evidence type="ECO:0000313" key="1">
    <source>
        <dbReference type="EMBL" id="KIJ44047.1"/>
    </source>
</evidence>
<keyword evidence="2" id="KW-1185">Reference proteome</keyword>
<dbReference type="AlphaFoldDB" id="A0A0C9VPJ0"/>
<evidence type="ECO:0008006" key="3">
    <source>
        <dbReference type="Google" id="ProtNLM"/>
    </source>
</evidence>
<evidence type="ECO:0000313" key="2">
    <source>
        <dbReference type="Proteomes" id="UP000054279"/>
    </source>
</evidence>
<feature type="non-terminal residue" evidence="1">
    <location>
        <position position="69"/>
    </location>
</feature>
<dbReference type="Proteomes" id="UP000054279">
    <property type="component" value="Unassembled WGS sequence"/>
</dbReference>
<accession>A0A0C9VPJ0</accession>
<name>A0A0C9VPJ0_SPHS4</name>
<protein>
    <recommendedName>
        <fullName evidence="3">EF-hand domain-containing protein</fullName>
    </recommendedName>
</protein>
<dbReference type="EMBL" id="KN837119">
    <property type="protein sequence ID" value="KIJ44047.1"/>
    <property type="molecule type" value="Genomic_DNA"/>
</dbReference>
<organism evidence="1 2">
    <name type="scientific">Sphaerobolus stellatus (strain SS14)</name>
    <dbReference type="NCBI Taxonomy" id="990650"/>
    <lineage>
        <taxon>Eukaryota</taxon>
        <taxon>Fungi</taxon>
        <taxon>Dikarya</taxon>
        <taxon>Basidiomycota</taxon>
        <taxon>Agaricomycotina</taxon>
        <taxon>Agaricomycetes</taxon>
        <taxon>Phallomycetidae</taxon>
        <taxon>Geastrales</taxon>
        <taxon>Sphaerobolaceae</taxon>
        <taxon>Sphaerobolus</taxon>
    </lineage>
</organism>
<sequence length="69" mass="8237">LDRWAKDTNGEPFSEETKEELREYIDMTEEGDLTFKGFLQIYALQTENEEEETYRDLSKHGFNDELELV</sequence>
<gene>
    <name evidence="1" type="ORF">M422DRAFT_79994</name>
</gene>
<dbReference type="OrthoDB" id="26525at2759"/>
<feature type="non-terminal residue" evidence="1">
    <location>
        <position position="1"/>
    </location>
</feature>